<dbReference type="EMBL" id="KV784361">
    <property type="protein sequence ID" value="OEU13770.1"/>
    <property type="molecule type" value="Genomic_DNA"/>
</dbReference>
<evidence type="ECO:0000259" key="3">
    <source>
        <dbReference type="PROSITE" id="PS50106"/>
    </source>
</evidence>
<name>A0A1E7F6J4_9STRA</name>
<feature type="compositionally biased region" description="Basic and acidic residues" evidence="2">
    <location>
        <begin position="1290"/>
        <end position="1303"/>
    </location>
</feature>
<feature type="compositionally biased region" description="Polar residues" evidence="2">
    <location>
        <begin position="145"/>
        <end position="154"/>
    </location>
</feature>
<dbReference type="InParanoid" id="A0A1E7F6J4"/>
<feature type="compositionally biased region" description="Polar residues" evidence="2">
    <location>
        <begin position="2366"/>
        <end position="2377"/>
    </location>
</feature>
<evidence type="ECO:0000256" key="2">
    <source>
        <dbReference type="SAM" id="MobiDB-lite"/>
    </source>
</evidence>
<dbReference type="InterPro" id="IPR001478">
    <property type="entry name" value="PDZ"/>
</dbReference>
<feature type="region of interest" description="Disordered" evidence="2">
    <location>
        <begin position="3431"/>
        <end position="3457"/>
    </location>
</feature>
<evidence type="ECO:0000313" key="4">
    <source>
        <dbReference type="EMBL" id="OEU13770.1"/>
    </source>
</evidence>
<dbReference type="PANTHER" id="PTHR16166">
    <property type="entry name" value="VACUOLAR PROTEIN SORTING-ASSOCIATED PROTEIN VPS13"/>
    <property type="match status" value="1"/>
</dbReference>
<feature type="region of interest" description="Disordered" evidence="2">
    <location>
        <begin position="1275"/>
        <end position="1303"/>
    </location>
</feature>
<sequence>MFERYITDALTTHFGHILENVDSDKMRLSVWNGELTLEDVVIKTTALDTILGNSKNSPVEIAYGHIGVFQVKIPWSLLSGLMSGGDSSNSDGSVAETPSSSTNTATAISVVLTDVNILITPRQKVNENNNSDDDGGGGGGGGVHATTSDTTTLETCRARKERKAQSLLDANLLKRVTESSIIAAEAHEVATSGSWSTWVREKLTKLLSNLSITVKNIHIRYEDPGTSMGFEWIVCRGNDNRDKNKNKNNNENNEQHNNPSSHRYDHLKLNLNDTGFNSLNRRKSPSGKNNSINHHQPQQRYRPAFAVGITLKEFSVQSTVAPKKQQQQLTTHIRTPSNLSDVEGNDREEHTDVIIDDKTTTSATIAGISTSTNTCTDDDDNFKIRRQHKRAAARDLAIYWDSTAILISERSIRRCQSHQHQQENEDHQKQQHNIKQELFESYQSFFASLNGGSTTVIDNSSRHKKWAKHSYLLDPVSPSVDLTLVSILPMKSSMKRAESLGTEHSNTEYESDDDLSEAPRLSEPQQQQQQQSSSRTTNPLKNSQYTVPPSSVQVEFPPCKFTLSRNTLEDTVYLRKSFSVWTDARKTFVSESALRHVLKLRPSKSALIDPVGWWKYAFEATVVMSRASSSLLSDNDYDEEEEGIEDQKETMTDQEGKPRLRRKKTPLTRRKGWMGLVQAVSRRQKYVRLYEVLLEPPVSTSNIDDDDNDKKKNLSFLQKARQKEAHLVLLVMEDGLLAEEVVAFRIHAYESMKAQEEEKEYEHVADSRQQQQQQQSETTTKSIPINEAVGDESAEKNVGRWAAWIRGEKNQSNDNAMAMESESETENESPTTKREEEHTMIKGETDEEILSIEHRRWMMNEMKQALDRARENMRSQFVEDLHQSSVPRMSNNIILIGDMPNESNPVVWTAHLICRQFAVQINDQPTGHLGHYRSPTPVIRMSTAWVQDFSWYHDGSWEVDCSLASMEVKDLISARGKGSSSRYGSTLLGSNTRDSRKYDDDCVLINGVRYIRNMSVTVNRRLHWNIPNEWLQTESSGDRGSTTTVHIRVLPMEVVYSALPIEAVKRVFLAVKTPEIVDDYHKVLGVANSWRDKQKVRLLETLAHKDKKIIMDVDIAAPELLIPEDIYRSDSPMLAVNLGRFQAYNDDESLDSNKTDIFDDQWRVLVSNIQVQSTSIASYHSHAVSGTQLSRADNLREQLIEAFSIDFVVSTKIAKGNDQDSNEESRIRISATLPRLAFNITSSAIRLVSRLQRNFAMRRREMQSETVYFEGTSAPDNFPELTSTRNHKQPKQEASKSMREHSSRTSRVFRFDFSAPAIILKLENDVDGRNCKNESSNHSTPIIDLELRSICGRFSQEIVCNGDSIVKFDASLQSLGVIDLYQSAGRDFVLLMSSIPQDQLIEHISTATGYSWDAVHANYDADDIYGTRKDLVTLEYSTSALSCADSDDDNEILSADNPDKISLWFHELYVEWNPETIAAIHVAIKTPTTEEINAQVSCSDILAPPLEDESSVGEEFFDALEEEFYDVSDSDSLRALSEISTSNDDLEALGNSLSNISTQYVSSPTILSSFSPTMGGGFFDQGRFSFSPGSRSSFIGQFQSARMDESAYFEAAALPECQIQPDLPSKQIKSRQFEIVFELSKLRVSFNKETRHRKIIVAQMDRTFISYATRITGGSRITMNLGNLIFIDPAHEEDNTLYGQILGLQTKTNELPDNAYSSLLEMEVIMNSNVRDFSSLLDGDKTATVTIDKEQGRMTGSNCCVTAKLSPMKFVLIEQLWMEFIDYFFQGIIGTEVLGGQTKETSADEPSNKVGLDKRDSRDILGSDAEGISFTQFDVSLDSPVIIIPVTYSSPEFVRMELSKIRLSNEYDGEILRDATFGHDEDPGDRMQWFNNCRVSLDNLRLFSWSGRELGRNPAVASVSLRWPTGPLAQLVTPKWQVSCIFDSLDISLCRSDYALLQNIISYNIGEESRHMDEWSVLQNMSPNARDELMQKIFVHYGYDKKNVAPTTYDVKLSIPSLRFSLMEGDRQNSLPIAIARCLDLKWQMRKESDLIVTQSVTCGIDLVRPTREKSGFETLMTISKDDSDLLGERDDQDKSQPGFIYSSKSTPNGDNIKTVEICDPRIYLIVPAWSRFAAFFQSLVPPIFLSKNEIGASIQVGDRWYRIADDSGTPSVANISSGIGNMGRERFSWITTEPITVLSTRISPKSPVVQTPTILQLKLLLTWPQIILSSVTTEDYPTRVILRMNHVDFLQTNEGKTSRKTRSLFLHDVEVYTSSQKISTHSTTKNEDQNSLIHPWSMSGVATTCNGESIGDCDRHTYKLSGDVLRARAAYSDMAIAIDVLLSVMHSAKEENSELSEELPKHPILSTSSFDSNESTMKMVPDEDTEDNVYCLKASSNIYDVQFDGFELKIADDSGRHFSGYQDLVILSIGKMLFSRHESKEDSSTSMKLWIDCLDMFDCLQPAHSPFRTTASSHSRVMGIRNSKQSEGHTSGPKNVDVHEHAPRKMFWKEYSTVDYGRENFKMSPSFLKRISETSEECSHYLWGVGGEGPTPGLIEIACKFTEDDHQEYDVRFRSFAVQWNPSTIIAVQRFLGRLRKESKIISVQVFHSQFDDLIDGSKTDEADESLTDADSVISGGNSVIKANIQIDKLTLCMNKEHQRRRLLELTFSSCNVVMHSSEQGMTIEGKLGDLSAFDNDKYSTNGSDQDFITENNRAVLSVLTDNGTDNNGQFLCIQYKTFSKKATSTSKADVPKWVKSNLPSPDDVDDFLILTVAATRITYLKERTEEILDYLSNGLPGKGMGATSRAAKGFISRRIQTRSFLQLQVNSPQIFVPQHEMSNQGLALKLGDVNVQSWFEEAISDTKEPLDSEWWRVLSLKLSGFCFGMIRKGSNFDSLSSATNPINLNILLRKPTIKGRTLTIRGNMSCFEVTLQYQDYALLRAVVNDNIARHINTDKWDNVEKAYWMEEKNANERSSIGGSVNIDGAVNAQVAYSSNARFVRYGKSGKKGQKQESVAINNLKQESVSANTLDVRFDLDGVTLKLRRNDLPDGIIEEDDLASAFHYDVMLLRVGVVEVLYTANGNGDVSFNLSLFRIGLFDLGDNGRLIRQRYYHSLPSDDFANGKRKKKPLRQPCPFAVLAEGYLSADDNDAVVLGESDLDGPEFVISIDTCPASSTTGFGPLSETSLPPDTKVTLAKVVVNYLSLNALIRPFREIADFLSCEWPTSVEQSPKCMRVDEVELHITEKSKFPKIDMIHDSFRGFQLKVVAHYPRVFFLADESDLHSRALVLKGLAVANISIVNKKEIYGSESSRSVDVQQITSVGAQLHGLETYINPDVSTALRFSQRHSDMVGAEYLPSFSAVPEDELVDKDTLGVALIQPVTTGIEYTQTERDLFPTRRSLLVNIDPVSTMLSFEDLQLVEVVLNRWSSGRINNPDKPTNPSEFISKPEKTGEEKESAEEDAIQFEVVFNTKLLGLGLRTEGSQIIVSSIQNLEHSLQVNSGDVLIAVGDESVHNKSLEQTVKILAGSGRPITVKFERYVASINGGNIESTGTNAATKPKEFSNEDPDNIYSISCYNLRFRSGMQLGFEFEKSPSGQFPVVSKIVSTVDDAVVMSSSADEMDSEQIEVIDPVFDLDHTRMPRIGAVIVAVDEVPVEEIGAEEVWQVLLKIQGAAMSPGPIGTDFGGDVTFGLTFQETHASTWGNIDNVEISTAGMALSFIDDLNGRDMPLFRGKLNSVEIHVERGLGIKAHILDNTTPSLLTPLYPDSIDNEEITLSIDQVQDIQTESVLSVSIIGIFSVDYFHPRVSFWEPLLEPSQIFYHFEKQDGSIQADRPAQLALEVSDRLLRNEFSRVKKFDEVHMVSVNVTDAAAEVIVKASSRWKDWRNSLLLESDEDDIEYADELILEEDHDSDRNIVSMHHMDNENQSLQSETVEANQRQMARQRVAAKKAVQGALIFAQKRGAETNRKSDSAKPFIFRNRTGISIAFVQQGCGLRSRDYSRRARETGESSSFTATVGEYDGLEEYEQQSITELADQEDAKFNMDIMDESFGDDMGRRRSIRHFTNKVRSYEGRYPDLMVAIQAVAGVLVEPITNLQVFKVGSTIRHLTVKKDNGSYMGSDSTRNSIQVVWNVEIEDNRRIITLSTAVRVVSTGMPLEIGVRHDGNGDKNIAYRSSDNLTTSIGIARSECPYYMPLWLALKLEPVGIYVRPAFAATTDHSWSESSVLHFGLLIEERMISENRGSKTFVTGKWTWEETIPDLRYIRCTSETGGRNPIWFSVFGTSSSQRPETNFVTHSRDEAKEEARGQRNEFESYEVLSITLDSGLTVRNMLPTGIELEVVQVEQNGNEFGMEKSVEVNFSSSHQQSKISKFATLKGGECTDVFEVSYSAAIPKARIKQPNSKGWSTWATLKLEETLEMDEDGDIVQPNDRKAVVSQTPSQVNVQITDDDFGIPMVFGVRIVPKMTIDDPHRGRIYGLEVIIYAELWIRNITSLPLNFGCPAYQLHEPEQAFHVTKAASDDYIAKFTAETALMELASLLEVGDKGTTLNQKAVKEKTEMGNLIESLPEQECSELIEEVFEYVEIESSMVKRRWWASECYNGHHKQIFDVDDTETNWKWLNEKWIIDCSGEANPSIGGWESCRNLYTGNGSFGGKREFNPSDGFRRRRYYRRRSGCTQVDKMRSYTMTLQSQDSNSSSMLSSERMGGVQVFHQPMKDAFSREQKKIRQNWRKENPKDNVYHNVNDENLKIAIRYGDGKWSSPAEIPDSGTSYGVIRALASRWPSLTQRHGVTSPQDLPNNHSMQRNSYSVQDRTKSCDFKPGCLASDLYELCYTVSEIEGEWGEFSRSMEVSPRFLVRNDSKYIYMKVKQTGAPNSTGITLRPGEASPFYWADFRLPKLVSMIPLDNSSLVKNTFRWSGGFDLCNLGMIPVRIRSDKNEVDTEDSSLIITSIRVLVEVRPGTGGHGINVSLREEEPNGDGSLFRIENLSPIPIWLSQDGVLANPTASTHTSGNSTSLVDGDYVPPHTKSTFALDVPYRQGKYAHRKEASLSELMHVRVALAPLSSRAGIESVKVIGLANMGETIHLNLTKLPMKLTSEGQNVIQLIRVLGVIATDGPTRVLKFCLISYPGNDLVFRNDLPNMSYVTSTQTRQCEGLIRAGRKDYTPEVTQGINEALKLAAKGLIPLESDAKRSAIFANVNPNSDNSDDHADGGFSDKIFSFRMEFSGFVFSFVDSSPSEIAVASLRNINALARWNNLRSTDATLLLSIGWLQVDNHIPSAPFKVAVRPDMSKHQEDSGGPDSAPLLVIAVAFAPKHKSRIIVLRSVTVAPRNMVIALDLAFLVRLQRFFVGLQDHLRLRQHDVHSGLRASFSDGISEDQRKTIPFPSFASPEKQLEQIAAFSENEKFYFQGLTILPTNIKLSVAPAKALTSEQANLEGKEMAPIHVAVRKGDVLVGSSSSGPLGVRVGRKNRTPLAVVRGVFKSIVVDALLRLSGASLNFHGVFLRNHIATSNQLFTYLAAHYLTSLKHNVPALLGSLSAIGNPLGLIRGIGDGVSDFVTEPMKGFKRSLKELDPGYAVDGVARGTESLARHTVGGLADSASLLMETFSKNLAVVTLDRRYAQKRDRRKSLRLKSDSKVTLAGGVESGFMKLVQGFKEGVTGVVRAPIRGAEKRGLEGFCKGIGKGLLGLLVKPIIGITDAATDVMIGVKSTVEYKEAQRQNLALLRNQFRPRRPLYGRDKVLKPYNMEDAAASTLMLKTRCAGENYLSHMDMNNRVALLSVKRLIILGPRGEEQLALKYKHVDRLEVRSIRQEDGITDGWGIVVVLNTPRRNGSDVEVILCQSEQEAINLRVLIQQGVDMVANDSFQET</sequence>
<feature type="region of interest" description="Disordered" evidence="2">
    <location>
        <begin position="122"/>
        <end position="154"/>
    </location>
</feature>
<dbReference type="GO" id="GO:0006623">
    <property type="term" value="P:protein targeting to vacuole"/>
    <property type="evidence" value="ECO:0007669"/>
    <property type="project" value="TreeGrafter"/>
</dbReference>
<feature type="compositionally biased region" description="Polar residues" evidence="2">
    <location>
        <begin position="3431"/>
        <end position="3444"/>
    </location>
</feature>
<dbReference type="PROSITE" id="PS50106">
    <property type="entry name" value="PDZ"/>
    <property type="match status" value="1"/>
</dbReference>
<feature type="region of interest" description="Disordered" evidence="2">
    <location>
        <begin position="4290"/>
        <end position="4309"/>
    </location>
</feature>
<feature type="region of interest" description="Disordered" evidence="2">
    <location>
        <begin position="757"/>
        <end position="843"/>
    </location>
</feature>
<organism evidence="4 5">
    <name type="scientific">Fragilariopsis cylindrus CCMP1102</name>
    <dbReference type="NCBI Taxonomy" id="635003"/>
    <lineage>
        <taxon>Eukaryota</taxon>
        <taxon>Sar</taxon>
        <taxon>Stramenopiles</taxon>
        <taxon>Ochrophyta</taxon>
        <taxon>Bacillariophyta</taxon>
        <taxon>Bacillariophyceae</taxon>
        <taxon>Bacillariophycidae</taxon>
        <taxon>Bacillariales</taxon>
        <taxon>Bacillariaceae</taxon>
        <taxon>Fragilariopsis</taxon>
    </lineage>
</organism>
<reference evidence="4 5" key="1">
    <citation type="submission" date="2016-09" db="EMBL/GenBank/DDBJ databases">
        <title>Extensive genetic diversity and differential bi-allelic expression allows diatom success in the polar Southern Ocean.</title>
        <authorList>
            <consortium name="DOE Joint Genome Institute"/>
            <person name="Mock T."/>
            <person name="Otillar R.P."/>
            <person name="Strauss J."/>
            <person name="Dupont C."/>
            <person name="Frickenhaus S."/>
            <person name="Maumus F."/>
            <person name="Mcmullan M."/>
            <person name="Sanges R."/>
            <person name="Schmutz J."/>
            <person name="Toseland A."/>
            <person name="Valas R."/>
            <person name="Veluchamy A."/>
            <person name="Ward B.J."/>
            <person name="Allen A."/>
            <person name="Barry K."/>
            <person name="Falciatore A."/>
            <person name="Ferrante M."/>
            <person name="Fortunato A.E."/>
            <person name="Gloeckner G."/>
            <person name="Gruber A."/>
            <person name="Hipkin R."/>
            <person name="Janech M."/>
            <person name="Kroth P."/>
            <person name="Leese F."/>
            <person name="Lindquist E."/>
            <person name="Lyon B.R."/>
            <person name="Martin J."/>
            <person name="Mayer C."/>
            <person name="Parker M."/>
            <person name="Quesneville H."/>
            <person name="Raymond J."/>
            <person name="Uhlig C."/>
            <person name="Valentin K.U."/>
            <person name="Worden A.Z."/>
            <person name="Armbrust E.V."/>
            <person name="Bowler C."/>
            <person name="Green B."/>
            <person name="Moulton V."/>
            <person name="Van Oosterhout C."/>
            <person name="Grigoriev I."/>
        </authorList>
    </citation>
    <scope>NUCLEOTIDE SEQUENCE [LARGE SCALE GENOMIC DNA]</scope>
    <source>
        <strain evidence="4 5">CCMP1102</strain>
    </source>
</reference>
<feature type="compositionally biased region" description="Basic and acidic residues" evidence="2">
    <location>
        <begin position="2084"/>
        <end position="2095"/>
    </location>
</feature>
<gene>
    <name evidence="4" type="ORF">FRACYDRAFT_242120</name>
</gene>
<feature type="compositionally biased region" description="Basic and acidic residues" evidence="2">
    <location>
        <begin position="831"/>
        <end position="843"/>
    </location>
</feature>
<feature type="compositionally biased region" description="Polar residues" evidence="2">
    <location>
        <begin position="286"/>
        <end position="299"/>
    </location>
</feature>
<feature type="domain" description="PDZ" evidence="3">
    <location>
        <begin position="3467"/>
        <end position="3541"/>
    </location>
</feature>
<feature type="compositionally biased region" description="Acidic residues" evidence="2">
    <location>
        <begin position="635"/>
        <end position="644"/>
    </location>
</feature>
<feature type="compositionally biased region" description="Basic and acidic residues" evidence="2">
    <location>
        <begin position="757"/>
        <end position="766"/>
    </location>
</feature>
<evidence type="ECO:0000256" key="1">
    <source>
        <dbReference type="ARBA" id="ARBA00006545"/>
    </source>
</evidence>
<feature type="compositionally biased region" description="Basic and acidic residues" evidence="2">
    <location>
        <begin position="3447"/>
        <end position="3456"/>
    </location>
</feature>
<feature type="region of interest" description="Disordered" evidence="2">
    <location>
        <begin position="241"/>
        <end position="300"/>
    </location>
</feature>
<dbReference type="SUPFAM" id="SSF50156">
    <property type="entry name" value="PDZ domain-like"/>
    <property type="match status" value="1"/>
</dbReference>
<dbReference type="KEGG" id="fcy:FRACYDRAFT_242120"/>
<dbReference type="InterPro" id="IPR036034">
    <property type="entry name" value="PDZ_sf"/>
</dbReference>
<proteinExistence type="inferred from homology"/>
<dbReference type="GO" id="GO:0045053">
    <property type="term" value="P:protein retention in Golgi apparatus"/>
    <property type="evidence" value="ECO:0007669"/>
    <property type="project" value="TreeGrafter"/>
</dbReference>
<comment type="similarity">
    <text evidence="1">Belongs to the VPS13 family.</text>
</comment>
<accession>A0A1E7F6J4</accession>
<dbReference type="Proteomes" id="UP000095751">
    <property type="component" value="Unassembled WGS sequence"/>
</dbReference>
<keyword evidence="5" id="KW-1185">Reference proteome</keyword>
<dbReference type="OrthoDB" id="39482at2759"/>
<feature type="region of interest" description="Disordered" evidence="2">
    <location>
        <begin position="496"/>
        <end position="549"/>
    </location>
</feature>
<feature type="region of interest" description="Disordered" evidence="2">
    <location>
        <begin position="2084"/>
        <end position="2104"/>
    </location>
</feature>
<dbReference type="InterPro" id="IPR026847">
    <property type="entry name" value="VPS13"/>
</dbReference>
<feature type="compositionally biased region" description="Low complexity" evidence="2">
    <location>
        <begin position="247"/>
        <end position="258"/>
    </location>
</feature>
<feature type="region of interest" description="Disordered" evidence="2">
    <location>
        <begin position="634"/>
        <end position="664"/>
    </location>
</feature>
<feature type="region of interest" description="Disordered" evidence="2">
    <location>
        <begin position="322"/>
        <end position="347"/>
    </location>
</feature>
<feature type="compositionally biased region" description="Basic and acidic residues" evidence="2">
    <location>
        <begin position="645"/>
        <end position="658"/>
    </location>
</feature>
<feature type="compositionally biased region" description="Low complexity" evidence="2">
    <location>
        <begin position="525"/>
        <end position="534"/>
    </location>
</feature>
<feature type="compositionally biased region" description="Polar residues" evidence="2">
    <location>
        <begin position="322"/>
        <end position="340"/>
    </location>
</feature>
<dbReference type="PANTHER" id="PTHR16166:SF93">
    <property type="entry name" value="INTERMEMBRANE LIPID TRANSFER PROTEIN VPS13"/>
    <property type="match status" value="1"/>
</dbReference>
<feature type="region of interest" description="Disordered" evidence="2">
    <location>
        <begin position="2354"/>
        <end position="2377"/>
    </location>
</feature>
<feature type="region of interest" description="Disordered" evidence="2">
    <location>
        <begin position="4786"/>
        <end position="4809"/>
    </location>
</feature>
<evidence type="ECO:0000313" key="5">
    <source>
        <dbReference type="Proteomes" id="UP000095751"/>
    </source>
</evidence>
<feature type="compositionally biased region" description="Basic and acidic residues" evidence="2">
    <location>
        <begin position="4297"/>
        <end position="4309"/>
    </location>
</feature>
<dbReference type="Gene3D" id="2.30.42.10">
    <property type="match status" value="1"/>
</dbReference>
<feature type="compositionally biased region" description="Polar residues" evidence="2">
    <location>
        <begin position="535"/>
        <end position="549"/>
    </location>
</feature>
<protein>
    <recommendedName>
        <fullName evidence="3">PDZ domain-containing protein</fullName>
    </recommendedName>
</protein>